<dbReference type="EMBL" id="JAWDGP010000656">
    <property type="protein sequence ID" value="KAK3798626.1"/>
    <property type="molecule type" value="Genomic_DNA"/>
</dbReference>
<gene>
    <name evidence="1" type="ORF">RRG08_019113</name>
</gene>
<sequence length="544" mass="62973">MKQNLKQSMVKPVHAKVPVWLANIHKNLMKSVTLSPSSNGSETDNNYHSPATFSELLTVGSSIQNGDRDKIVFALCRNFDFMSVEEILTAADILYMNGVVSSSYTKCMIMYLYEMIDTLQFTPSQIVRIVFHFQQFWPIASALMMELEGRMEESLSDFTINQVAQVCQLLFYRQYRFKSMTLIDAIGKKLLDEFDTIIPENLPMMMKAFRYSNYVKVSFYKELGDFLGSKNFLNNFSNAAQIMHFAFAFASVHITHHKLFKHLLRRIQELEQPPRMKDLSKIIWACGTLVTTDQEHLEQIQAILDTVKKNITIQQVLRYPDNLMDFLVGLAYLNIYPLDLIEQYLGQDTIQVLMNLDAGRSKFQQLEFLDASLTIECPKFKRKLLSEAQRLELVNHLKHLREDVDIMLRKPMVPTIEALRDMIGEENVHYGFVLPHFKTADILLAFDQEKKCFIIPQRQRSTNDLNFDHVKSVVVMLLSKAQTSYDDQPLGMLYCKLRQLKRLGYSVIQINADEALTYMLMDKAEIQQKLLAHISETVDYPITN</sequence>
<name>A0AAE1B498_9GAST</name>
<proteinExistence type="predicted"/>
<evidence type="ECO:0000313" key="1">
    <source>
        <dbReference type="EMBL" id="KAK3798626.1"/>
    </source>
</evidence>
<comment type="caution">
    <text evidence="1">The sequence shown here is derived from an EMBL/GenBank/DDBJ whole genome shotgun (WGS) entry which is preliminary data.</text>
</comment>
<organism evidence="1 2">
    <name type="scientific">Elysia crispata</name>
    <name type="common">lettuce slug</name>
    <dbReference type="NCBI Taxonomy" id="231223"/>
    <lineage>
        <taxon>Eukaryota</taxon>
        <taxon>Metazoa</taxon>
        <taxon>Spiralia</taxon>
        <taxon>Lophotrochozoa</taxon>
        <taxon>Mollusca</taxon>
        <taxon>Gastropoda</taxon>
        <taxon>Heterobranchia</taxon>
        <taxon>Euthyneura</taxon>
        <taxon>Panpulmonata</taxon>
        <taxon>Sacoglossa</taxon>
        <taxon>Placobranchoidea</taxon>
        <taxon>Plakobranchidae</taxon>
        <taxon>Elysia</taxon>
    </lineage>
</organism>
<accession>A0AAE1B498</accession>
<keyword evidence="2" id="KW-1185">Reference proteome</keyword>
<evidence type="ECO:0000313" key="2">
    <source>
        <dbReference type="Proteomes" id="UP001283361"/>
    </source>
</evidence>
<protein>
    <submittedName>
        <fullName evidence="1">Uncharacterized protein</fullName>
    </submittedName>
</protein>
<reference evidence="1" key="1">
    <citation type="journal article" date="2023" name="G3 (Bethesda)">
        <title>A reference genome for the long-term kleptoplast-retaining sea slug Elysia crispata morphotype clarki.</title>
        <authorList>
            <person name="Eastman K.E."/>
            <person name="Pendleton A.L."/>
            <person name="Shaikh M.A."/>
            <person name="Suttiyut T."/>
            <person name="Ogas R."/>
            <person name="Tomko P."/>
            <person name="Gavelis G."/>
            <person name="Widhalm J.R."/>
            <person name="Wisecaver J.H."/>
        </authorList>
    </citation>
    <scope>NUCLEOTIDE SEQUENCE</scope>
    <source>
        <strain evidence="1">ECLA1</strain>
    </source>
</reference>
<dbReference type="AlphaFoldDB" id="A0AAE1B498"/>
<dbReference type="Proteomes" id="UP001283361">
    <property type="component" value="Unassembled WGS sequence"/>
</dbReference>